<proteinExistence type="predicted"/>
<keyword evidence="5" id="KW-1185">Reference proteome</keyword>
<keyword evidence="2" id="KW-0812">Transmembrane</keyword>
<accession>S2ZCB2</accession>
<dbReference type="RefSeq" id="WP_016458726.1">
    <property type="nucleotide sequence ID" value="NZ_KE150448.1"/>
</dbReference>
<dbReference type="EMBL" id="ATBY01000017">
    <property type="protein sequence ID" value="EPD67577.1"/>
    <property type="molecule type" value="Genomic_DNA"/>
</dbReference>
<dbReference type="eggNOG" id="ENOG5031WR0">
    <property type="taxonomic scope" value="Bacteria"/>
</dbReference>
<dbReference type="Gene3D" id="3.40.33.10">
    <property type="entry name" value="CAP"/>
    <property type="match status" value="1"/>
</dbReference>
<name>S2ZCB2_9CORY</name>
<feature type="chain" id="PRO_5004504859" description="SCP domain-containing protein" evidence="3">
    <location>
        <begin position="31"/>
        <end position="369"/>
    </location>
</feature>
<dbReference type="PATRIC" id="fig|1125779.3.peg.1934"/>
<evidence type="ECO:0000256" key="2">
    <source>
        <dbReference type="SAM" id="Phobius"/>
    </source>
</evidence>
<organism evidence="4 5">
    <name type="scientific">Corynebacterium pyruviciproducens ATCC BAA-1742</name>
    <dbReference type="NCBI Taxonomy" id="1125779"/>
    <lineage>
        <taxon>Bacteria</taxon>
        <taxon>Bacillati</taxon>
        <taxon>Actinomycetota</taxon>
        <taxon>Actinomycetes</taxon>
        <taxon>Mycobacteriales</taxon>
        <taxon>Corynebacteriaceae</taxon>
        <taxon>Corynebacterium</taxon>
    </lineage>
</organism>
<dbReference type="Proteomes" id="UP000014408">
    <property type="component" value="Unassembled WGS sequence"/>
</dbReference>
<protein>
    <recommendedName>
        <fullName evidence="6">SCP domain-containing protein</fullName>
    </recommendedName>
</protein>
<evidence type="ECO:0000256" key="3">
    <source>
        <dbReference type="SAM" id="SignalP"/>
    </source>
</evidence>
<feature type="transmembrane region" description="Helical" evidence="2">
    <location>
        <begin position="340"/>
        <end position="361"/>
    </location>
</feature>
<dbReference type="STRING" id="1125779.HMPREF1219_01989"/>
<evidence type="ECO:0000256" key="1">
    <source>
        <dbReference type="SAM" id="MobiDB-lite"/>
    </source>
</evidence>
<reference evidence="4 5" key="1">
    <citation type="submission" date="2013-05" db="EMBL/GenBank/DDBJ databases">
        <title>The Genome Sequence of Corynebacterium pyruviciproducens 1773O (ATCC BAA-1742).</title>
        <authorList>
            <consortium name="The Broad Institute Genomics Platform"/>
            <person name="Earl A."/>
            <person name="Ward D."/>
            <person name="Feldgarden M."/>
            <person name="Gevers D."/>
            <person name="Tong J."/>
            <person name="Walker B."/>
            <person name="Young S."/>
            <person name="Zeng Q."/>
            <person name="Gargeya S."/>
            <person name="Fitzgerald M."/>
            <person name="Haas B."/>
            <person name="Abouelleil A."/>
            <person name="Allen A.W."/>
            <person name="Alvarado L."/>
            <person name="Arachchi H.M."/>
            <person name="Berlin A.M."/>
            <person name="Chapman S.B."/>
            <person name="Gainer-Dewar J."/>
            <person name="Goldberg J."/>
            <person name="Griggs A."/>
            <person name="Gujja S."/>
            <person name="Hansen M."/>
            <person name="Howarth C."/>
            <person name="Imamovic A."/>
            <person name="Ireland A."/>
            <person name="Larimer J."/>
            <person name="McCowan C."/>
            <person name="Murphy C."/>
            <person name="Pearson M."/>
            <person name="Poon T.W."/>
            <person name="Priest M."/>
            <person name="Roberts A."/>
            <person name="Saif S."/>
            <person name="Shea T."/>
            <person name="Sisk P."/>
            <person name="Sykes S."/>
            <person name="Wortman J."/>
            <person name="Nusbaum C."/>
            <person name="Birren B."/>
        </authorList>
    </citation>
    <scope>NUCLEOTIDE SEQUENCE [LARGE SCALE GENOMIC DNA]</scope>
    <source>
        <strain evidence="4 5">ATCC BAA-1742</strain>
    </source>
</reference>
<dbReference type="InterPro" id="IPR035940">
    <property type="entry name" value="CAP_sf"/>
</dbReference>
<sequence>MTSRITAALISTASIAALTTGLVTAPVALAAPDPTTGVELNHPTSQFVATPVLVDFSDSRTEGLKALKEYRARAWDNNFLFNGQSIRVAAAKQGLNSRSAYINAVQADGGLARIAIQRAAENSYTRDIVHRRPAGPGCELGAIDRCASIWSATYKGNQAFAEVLAYNPYDAGISNAIIDLWGKGEESANQRLRGYAGDGNGHLRTLMNPGYRYYGFGYVKGTDNKYTSAGAASASSIEADNLPAGRQTVTLYRAATPGERPTGIVTNTKPSTDKPKPADPTTNKPKPADPSTSKPQPSEPTKPEQKTPGQQGAAASIDFNNISSNSDILSSETATDGEKAAAGIALAVGILGLLGLLANLAQQAGVIRF</sequence>
<comment type="caution">
    <text evidence="4">The sequence shown here is derived from an EMBL/GenBank/DDBJ whole genome shotgun (WGS) entry which is preliminary data.</text>
</comment>
<feature type="signal peptide" evidence="3">
    <location>
        <begin position="1"/>
        <end position="30"/>
    </location>
</feature>
<feature type="region of interest" description="Disordered" evidence="1">
    <location>
        <begin position="252"/>
        <end position="312"/>
    </location>
</feature>
<feature type="compositionally biased region" description="Polar residues" evidence="1">
    <location>
        <begin position="280"/>
        <end position="296"/>
    </location>
</feature>
<dbReference type="AlphaFoldDB" id="S2ZCB2"/>
<evidence type="ECO:0000313" key="5">
    <source>
        <dbReference type="Proteomes" id="UP000014408"/>
    </source>
</evidence>
<gene>
    <name evidence="4" type="ORF">HMPREF1219_01989</name>
</gene>
<keyword evidence="2" id="KW-0472">Membrane</keyword>
<keyword evidence="2" id="KW-1133">Transmembrane helix</keyword>
<keyword evidence="3" id="KW-0732">Signal</keyword>
<evidence type="ECO:0000313" key="4">
    <source>
        <dbReference type="EMBL" id="EPD67577.1"/>
    </source>
</evidence>
<evidence type="ECO:0008006" key="6">
    <source>
        <dbReference type="Google" id="ProtNLM"/>
    </source>
</evidence>
<dbReference type="HOGENOM" id="CLU_820653_0_0_11"/>